<dbReference type="Pfam" id="PF04545">
    <property type="entry name" value="Sigma70_r4"/>
    <property type="match status" value="1"/>
</dbReference>
<proteinExistence type="predicted"/>
<dbReference type="Gene3D" id="1.20.140.160">
    <property type="match status" value="1"/>
</dbReference>
<dbReference type="InterPro" id="IPR013324">
    <property type="entry name" value="RNA_pol_sigma_r3/r4-like"/>
</dbReference>
<comment type="caution">
    <text evidence="2">The sequence shown here is derived from an EMBL/GenBank/DDBJ whole genome shotgun (WGS) entry which is preliminary data.</text>
</comment>
<keyword evidence="2" id="KW-0238">DNA-binding</keyword>
<dbReference type="SUPFAM" id="SSF88659">
    <property type="entry name" value="Sigma3 and sigma4 domains of RNA polymerase sigma factors"/>
    <property type="match status" value="1"/>
</dbReference>
<protein>
    <submittedName>
        <fullName evidence="2">Sigma factor-like helix-turn-helix DNA-binding protein</fullName>
    </submittedName>
</protein>
<evidence type="ECO:0000259" key="1">
    <source>
        <dbReference type="Pfam" id="PF04545"/>
    </source>
</evidence>
<evidence type="ECO:0000313" key="2">
    <source>
        <dbReference type="EMBL" id="MDV2911042.1"/>
    </source>
</evidence>
<dbReference type="GO" id="GO:0003677">
    <property type="term" value="F:DNA binding"/>
    <property type="evidence" value="ECO:0007669"/>
    <property type="project" value="UniProtKB-KW"/>
</dbReference>
<sequence length="124" mass="14649">MKLKAEEERWACGDLANVHLEAGSNGSHVLDRLDEYQSQLETLLDEQKQLIEIVDSFHGYENDILRKKYIEGKTLEEVADELGYSYETVRAKHAELHRRLDYLDEWEKKKFRFENRYDSGIKGI</sequence>
<dbReference type="GO" id="GO:0006352">
    <property type="term" value="P:DNA-templated transcription initiation"/>
    <property type="evidence" value="ECO:0007669"/>
    <property type="project" value="InterPro"/>
</dbReference>
<accession>A0AAW8YNC3</accession>
<dbReference type="InterPro" id="IPR007630">
    <property type="entry name" value="RNA_pol_sigma70_r4"/>
</dbReference>
<evidence type="ECO:0000313" key="3">
    <source>
        <dbReference type="Proteomes" id="UP001280415"/>
    </source>
</evidence>
<dbReference type="RefSeq" id="WP_317052057.1">
    <property type="nucleotide sequence ID" value="NZ_CP140878.1"/>
</dbReference>
<dbReference type="AlphaFoldDB" id="A0AAW8YNC3"/>
<name>A0AAW8YNC3_PEDAC</name>
<dbReference type="Proteomes" id="UP001280415">
    <property type="component" value="Unassembled WGS sequence"/>
</dbReference>
<dbReference type="GO" id="GO:0003700">
    <property type="term" value="F:DNA-binding transcription factor activity"/>
    <property type="evidence" value="ECO:0007669"/>
    <property type="project" value="InterPro"/>
</dbReference>
<reference evidence="2" key="1">
    <citation type="journal article" date="2023" name="PeerJ">
        <title>Selection and evaluation of lactic acid bacteria from chicken feces in Thailand as potential probiotics.</title>
        <authorList>
            <person name="Khurajog B."/>
            <person name="Disastra Y."/>
            <person name="Lawwyne L.D."/>
            <person name="Sirichokchatchawan W."/>
            <person name="Niyomtham W."/>
            <person name="Yindee J."/>
            <person name="Hampson D.J."/>
            <person name="Prapasarakul N."/>
        </authorList>
    </citation>
    <scope>NUCLEOTIDE SEQUENCE</scope>
    <source>
        <strain evidence="2">BF14</strain>
    </source>
</reference>
<gene>
    <name evidence="2" type="ORF">R0H03_04070</name>
</gene>
<organism evidence="2 3">
    <name type="scientific">Pediococcus acidilactici</name>
    <dbReference type="NCBI Taxonomy" id="1254"/>
    <lineage>
        <taxon>Bacteria</taxon>
        <taxon>Bacillati</taxon>
        <taxon>Bacillota</taxon>
        <taxon>Bacilli</taxon>
        <taxon>Lactobacillales</taxon>
        <taxon>Lactobacillaceae</taxon>
        <taxon>Pediococcus</taxon>
        <taxon>Pediococcus acidilactici group</taxon>
    </lineage>
</organism>
<reference evidence="2" key="2">
    <citation type="submission" date="2023-10" db="EMBL/GenBank/DDBJ databases">
        <authorList>
            <person name="Khurajog B."/>
        </authorList>
    </citation>
    <scope>NUCLEOTIDE SEQUENCE</scope>
    <source>
        <strain evidence="2">BF14</strain>
    </source>
</reference>
<feature type="domain" description="RNA polymerase sigma-70 region 4" evidence="1">
    <location>
        <begin position="61"/>
        <end position="94"/>
    </location>
</feature>
<dbReference type="EMBL" id="JAWJAX010000003">
    <property type="protein sequence ID" value="MDV2911042.1"/>
    <property type="molecule type" value="Genomic_DNA"/>
</dbReference>